<evidence type="ECO:0000256" key="2">
    <source>
        <dbReference type="SAM" id="Phobius"/>
    </source>
</evidence>
<sequence>MTEPTNQGDGVLASTRPTRRQRIGLGLSGIALLVVASAMVGVWTQSHDLSAPATFFLAAGVVTLAYVTVRVLRAASGREPWLEVTTDELRLVTVNGIEQRLAIAQVQQVEAQPRPKVIWEDADGRTRLTDLDHRRAAVRVTGVGGETLGAVAGPGFEDVVAQAREWVAQRPDLVADPVSAQMLGETDADEALDCDEGPDEDDV</sequence>
<feature type="transmembrane region" description="Helical" evidence="2">
    <location>
        <begin position="49"/>
        <end position="69"/>
    </location>
</feature>
<reference evidence="3 4" key="1">
    <citation type="journal article" date="2013" name="ISME J.">
        <title>A metabolic model for members of the genus Tetrasphaera involved in enhanced biological phosphorus removal.</title>
        <authorList>
            <person name="Kristiansen R."/>
            <person name="Nguyen H.T.T."/>
            <person name="Saunders A.M."/>
            <person name="Nielsen J.L."/>
            <person name="Wimmer R."/>
            <person name="Le V.Q."/>
            <person name="McIlroy S.J."/>
            <person name="Petrovski S."/>
            <person name="Seviour R.J."/>
            <person name="Calteau A."/>
            <person name="Nielsen K.L."/>
            <person name="Nielsen P.H."/>
        </authorList>
    </citation>
    <scope>NUCLEOTIDE SEQUENCE [LARGE SCALE GENOMIC DNA]</scope>
    <source>
        <strain evidence="3 4">Lp2</strain>
    </source>
</reference>
<evidence type="ECO:0000313" key="3">
    <source>
        <dbReference type="EMBL" id="CCH71207.1"/>
    </source>
</evidence>
<proteinExistence type="predicted"/>
<dbReference type="RefSeq" id="WP_010851038.1">
    <property type="nucleotide sequence ID" value="NZ_HF570956.1"/>
</dbReference>
<feature type="transmembrane region" description="Helical" evidence="2">
    <location>
        <begin position="23"/>
        <end position="43"/>
    </location>
</feature>
<feature type="region of interest" description="Disordered" evidence="1">
    <location>
        <begin position="179"/>
        <end position="203"/>
    </location>
</feature>
<organism evidence="3 4">
    <name type="scientific">Phycicoccus elongatus Lp2</name>
    <dbReference type="NCBI Taxonomy" id="1193181"/>
    <lineage>
        <taxon>Bacteria</taxon>
        <taxon>Bacillati</taxon>
        <taxon>Actinomycetota</taxon>
        <taxon>Actinomycetes</taxon>
        <taxon>Micrococcales</taxon>
        <taxon>Intrasporangiaceae</taxon>
        <taxon>Phycicoccus</taxon>
    </lineage>
</organism>
<dbReference type="Proteomes" id="UP000013167">
    <property type="component" value="Unassembled WGS sequence"/>
</dbReference>
<dbReference type="STRING" id="1193181.BN10_820043"/>
<feature type="compositionally biased region" description="Acidic residues" evidence="1">
    <location>
        <begin position="186"/>
        <end position="203"/>
    </location>
</feature>
<comment type="caution">
    <text evidence="3">The sequence shown here is derived from an EMBL/GenBank/DDBJ whole genome shotgun (WGS) entry which is preliminary data.</text>
</comment>
<protein>
    <submittedName>
        <fullName evidence="3">Uncharacterized protein</fullName>
    </submittedName>
</protein>
<dbReference type="AlphaFoldDB" id="N0E2W7"/>
<dbReference type="HOGENOM" id="CLU_1348383_0_0_11"/>
<keyword evidence="2" id="KW-0812">Transmembrane</keyword>
<keyword evidence="4" id="KW-1185">Reference proteome</keyword>
<dbReference type="EMBL" id="CAIZ01000155">
    <property type="protein sequence ID" value="CCH71207.1"/>
    <property type="molecule type" value="Genomic_DNA"/>
</dbReference>
<gene>
    <name evidence="3" type="ORF">BN10_820043</name>
</gene>
<accession>N0E2W7</accession>
<evidence type="ECO:0000313" key="4">
    <source>
        <dbReference type="Proteomes" id="UP000013167"/>
    </source>
</evidence>
<keyword evidence="2" id="KW-0472">Membrane</keyword>
<name>N0E2W7_9MICO</name>
<evidence type="ECO:0000256" key="1">
    <source>
        <dbReference type="SAM" id="MobiDB-lite"/>
    </source>
</evidence>
<keyword evidence="2" id="KW-1133">Transmembrane helix</keyword>